<organism evidence="2 3">
    <name type="scientific">Marinobacterium lutimaris</name>
    <dbReference type="NCBI Taxonomy" id="568106"/>
    <lineage>
        <taxon>Bacteria</taxon>
        <taxon>Pseudomonadati</taxon>
        <taxon>Pseudomonadota</taxon>
        <taxon>Gammaproteobacteria</taxon>
        <taxon>Oceanospirillales</taxon>
        <taxon>Oceanospirillaceae</taxon>
        <taxon>Marinobacterium</taxon>
    </lineage>
</organism>
<protein>
    <recommendedName>
        <fullName evidence="4">Sporulation related domain-containing protein</fullName>
    </recommendedName>
</protein>
<evidence type="ECO:0000313" key="3">
    <source>
        <dbReference type="Proteomes" id="UP000236745"/>
    </source>
</evidence>
<dbReference type="EMBL" id="FNVQ01000004">
    <property type="protein sequence ID" value="SEG77677.1"/>
    <property type="molecule type" value="Genomic_DNA"/>
</dbReference>
<feature type="signal peptide" evidence="1">
    <location>
        <begin position="1"/>
        <end position="26"/>
    </location>
</feature>
<accession>A0A1H6CXZ7</accession>
<evidence type="ECO:0008006" key="4">
    <source>
        <dbReference type="Google" id="ProtNLM"/>
    </source>
</evidence>
<dbReference type="AlphaFoldDB" id="A0A1H6CXZ7"/>
<proteinExistence type="predicted"/>
<dbReference type="OrthoDB" id="6120292at2"/>
<name>A0A1H6CXZ7_9GAMM</name>
<sequence length="215" mass="23861">MIVRWFFLLLLLANALLFFWYAQRQAAAPVAADNADVAVGDLRLLNELDAGDRLPARERVCFDYTSLSSESEAQRLLRMLEPEPVTAQASPLPAEVVGWRLVLPLPADSARRIALLDELAQQGWVPESRGANLSFGSFDNRAALDAVRQQLPADIGARTRVLEQTAERGRWEVRVSHLAGYEISSEIKQLVLRTWPGIKVEKNGCEGVASPRSDK</sequence>
<dbReference type="Proteomes" id="UP000236745">
    <property type="component" value="Unassembled WGS sequence"/>
</dbReference>
<evidence type="ECO:0000313" key="2">
    <source>
        <dbReference type="EMBL" id="SEG77677.1"/>
    </source>
</evidence>
<dbReference type="RefSeq" id="WP_104004663.1">
    <property type="nucleotide sequence ID" value="NZ_FNVQ01000004.1"/>
</dbReference>
<keyword evidence="1" id="KW-0732">Signal</keyword>
<gene>
    <name evidence="2" type="ORF">SAMN05444390_104287</name>
</gene>
<feature type="chain" id="PRO_5009295343" description="Sporulation related domain-containing protein" evidence="1">
    <location>
        <begin position="27"/>
        <end position="215"/>
    </location>
</feature>
<reference evidence="2 3" key="1">
    <citation type="submission" date="2016-10" db="EMBL/GenBank/DDBJ databases">
        <authorList>
            <person name="de Groot N.N."/>
        </authorList>
    </citation>
    <scope>NUCLEOTIDE SEQUENCE [LARGE SCALE GENOMIC DNA]</scope>
    <source>
        <strain evidence="2 3">DSM 22012</strain>
    </source>
</reference>
<evidence type="ECO:0000256" key="1">
    <source>
        <dbReference type="SAM" id="SignalP"/>
    </source>
</evidence>
<keyword evidence="3" id="KW-1185">Reference proteome</keyword>